<evidence type="ECO:0000313" key="2">
    <source>
        <dbReference type="EMBL" id="HGQ18132.1"/>
    </source>
</evidence>
<dbReference type="EMBL" id="DTAI01000211">
    <property type="protein sequence ID" value="HGN37294.1"/>
    <property type="molecule type" value="Genomic_DNA"/>
</dbReference>
<protein>
    <submittedName>
        <fullName evidence="2">Uncharacterized protein</fullName>
    </submittedName>
</protein>
<dbReference type="EMBL" id="DTBZ01000077">
    <property type="protein sequence ID" value="HGQ18132.1"/>
    <property type="molecule type" value="Genomic_DNA"/>
</dbReference>
<dbReference type="AlphaFoldDB" id="A0A7J3JQ22"/>
<name>A0A7J3JQ22_9CREN</name>
<proteinExistence type="predicted"/>
<sequence>MIYTVSSRDSKALVRLLEIICRETLHFCYRPLDLVEPILSLAWAETLQLIPAECIKDTLCASKVIDMFGVVVQKALTSEYVYTIDIENLKKIFVNLRQLLTFLQSHPY</sequence>
<reference evidence="2" key="1">
    <citation type="journal article" date="2020" name="mSystems">
        <title>Genome- and Community-Level Interaction Insights into Carbon Utilization and Element Cycling Functions of Hydrothermarchaeota in Hydrothermal Sediment.</title>
        <authorList>
            <person name="Zhou Z."/>
            <person name="Liu Y."/>
            <person name="Xu W."/>
            <person name="Pan J."/>
            <person name="Luo Z.H."/>
            <person name="Li M."/>
        </authorList>
    </citation>
    <scope>NUCLEOTIDE SEQUENCE [LARGE SCALE GENOMIC DNA]</scope>
    <source>
        <strain evidence="1">SpSt-618</strain>
        <strain evidence="2">SpSt-657</strain>
    </source>
</reference>
<accession>A0A7J3JQ22</accession>
<comment type="caution">
    <text evidence="2">The sequence shown here is derived from an EMBL/GenBank/DDBJ whole genome shotgun (WGS) entry which is preliminary data.</text>
</comment>
<gene>
    <name evidence="1" type="ORF">ENT87_07095</name>
    <name evidence="2" type="ORF">ENU30_04045</name>
</gene>
<organism evidence="2">
    <name type="scientific">Ignisphaera aggregans</name>
    <dbReference type="NCBI Taxonomy" id="334771"/>
    <lineage>
        <taxon>Archaea</taxon>
        <taxon>Thermoproteota</taxon>
        <taxon>Thermoprotei</taxon>
        <taxon>Desulfurococcales</taxon>
        <taxon>Desulfurococcaceae</taxon>
        <taxon>Ignisphaera</taxon>
    </lineage>
</organism>
<evidence type="ECO:0000313" key="1">
    <source>
        <dbReference type="EMBL" id="HGN37294.1"/>
    </source>
</evidence>